<dbReference type="EMBL" id="JBHSZP010000031">
    <property type="protein sequence ID" value="MFC7090978.1"/>
    <property type="molecule type" value="Genomic_DNA"/>
</dbReference>
<reference evidence="3" key="1">
    <citation type="journal article" date="2019" name="Int. J. Syst. Evol. Microbiol.">
        <title>The Global Catalogue of Microorganisms (GCM) 10K type strain sequencing project: providing services to taxonomists for standard genome sequencing and annotation.</title>
        <authorList>
            <consortium name="The Broad Institute Genomics Platform"/>
            <consortium name="The Broad Institute Genome Sequencing Center for Infectious Disease"/>
            <person name="Wu L."/>
            <person name="Ma J."/>
        </authorList>
    </citation>
    <scope>NUCLEOTIDE SEQUENCE [LARGE SCALE GENOMIC DNA]</scope>
    <source>
        <strain evidence="3">CGMCC 1.13666</strain>
    </source>
</reference>
<dbReference type="Proteomes" id="UP001596411">
    <property type="component" value="Unassembled WGS sequence"/>
</dbReference>
<keyword evidence="1" id="KW-0472">Membrane</keyword>
<sequence length="82" mass="8822">MDIDFWLLIGIFILGAGSLLGFFFTKTEGFGRFTTSTFLIILVIVISSLLYAAGKLEGQVMANVLFAVFGFAGGLFTSKNGE</sequence>
<keyword evidence="1" id="KW-0812">Transmembrane</keyword>
<organism evidence="2 3">
    <name type="scientific">Halomonas salifodinae</name>
    <dbReference type="NCBI Taxonomy" id="438745"/>
    <lineage>
        <taxon>Bacteria</taxon>
        <taxon>Pseudomonadati</taxon>
        <taxon>Pseudomonadota</taxon>
        <taxon>Gammaproteobacteria</taxon>
        <taxon>Oceanospirillales</taxon>
        <taxon>Halomonadaceae</taxon>
        <taxon>Halomonas</taxon>
    </lineage>
</organism>
<feature type="transmembrane region" description="Helical" evidence="1">
    <location>
        <begin position="6"/>
        <end position="25"/>
    </location>
</feature>
<feature type="transmembrane region" description="Helical" evidence="1">
    <location>
        <begin position="37"/>
        <end position="54"/>
    </location>
</feature>
<dbReference type="RefSeq" id="WP_346061879.1">
    <property type="nucleotide sequence ID" value="NZ_BAAADR010000005.1"/>
</dbReference>
<evidence type="ECO:0000313" key="3">
    <source>
        <dbReference type="Proteomes" id="UP001596411"/>
    </source>
</evidence>
<keyword evidence="1" id="KW-1133">Transmembrane helix</keyword>
<accession>A0ABW2F1T5</accession>
<proteinExistence type="predicted"/>
<comment type="caution">
    <text evidence="2">The sequence shown here is derived from an EMBL/GenBank/DDBJ whole genome shotgun (WGS) entry which is preliminary data.</text>
</comment>
<evidence type="ECO:0000256" key="1">
    <source>
        <dbReference type="SAM" id="Phobius"/>
    </source>
</evidence>
<evidence type="ECO:0000313" key="2">
    <source>
        <dbReference type="EMBL" id="MFC7090978.1"/>
    </source>
</evidence>
<feature type="transmembrane region" description="Helical" evidence="1">
    <location>
        <begin position="60"/>
        <end position="78"/>
    </location>
</feature>
<keyword evidence="3" id="KW-1185">Reference proteome</keyword>
<name>A0ABW2F1T5_9GAMM</name>
<gene>
    <name evidence="2" type="ORF">ACFQH5_15615</name>
</gene>
<protein>
    <submittedName>
        <fullName evidence="2">Uncharacterized protein</fullName>
    </submittedName>
</protein>